<dbReference type="Gene3D" id="2.60.40.10">
    <property type="entry name" value="Immunoglobulins"/>
    <property type="match status" value="1"/>
</dbReference>
<comment type="caution">
    <text evidence="2">The sequence shown here is derived from an EMBL/GenBank/DDBJ whole genome shotgun (WGS) entry which is preliminary data.</text>
</comment>
<reference evidence="2 3" key="1">
    <citation type="submission" date="2020-12" db="EMBL/GenBank/DDBJ databases">
        <title>Aureibaculum luteum sp. nov. and Aureibaculum flavum sp. nov., novel members of the family Flavobacteriaceae isolated from Antarctic intertidal sediments.</title>
        <authorList>
            <person name="He X."/>
            <person name="Zhang X."/>
        </authorList>
    </citation>
    <scope>NUCLEOTIDE SEQUENCE [LARGE SCALE GENOMIC DNA]</scope>
    <source>
        <strain evidence="2 3">A20</strain>
    </source>
</reference>
<evidence type="ECO:0000259" key="1">
    <source>
        <dbReference type="Pfam" id="PF17116"/>
    </source>
</evidence>
<keyword evidence="3" id="KW-1185">Reference proteome</keyword>
<dbReference type="Proteomes" id="UP000623301">
    <property type="component" value="Unassembled WGS sequence"/>
</dbReference>
<sequence length="419" mass="49148">MQYPNFCYIFTLLLTITIGISNAQSDVIVDPPEYIKTIVLRSLQTNNYTPILKLGDPLLLEFDDLSDSQAEYTYKIEHYDYDWKISKMIATEYISGYDNDWIREFENSFNTLQPYTYYKLILPNDKTQIKKTGNYLISILDSDKEILFTRPFIVYQTLVDVGVSVHKSRDISTINTKQNVEFSINHPDLLINNPSQEIKVVVYQNNDWNTAIKNIKPQFYRGTQLLYKYSDKVSFWAGNEYLFFDTKEIRNATNNIAKSRLDGLFHTYLYTDEMRKNRPYTFYPDVNGNFVVRTIDSDVSATEADYSYVHFTLQAYTDIGDDDIYVYGDFNDWQLTEENKMNYNERLQLYDCTMLLKQGFYNYTYVTANNKGIISNDAVEGSFYQTENDYSVLVYYKPIGSRYEQVIGYGKANSENLRN</sequence>
<name>A0ABS0WSC5_9FLAO</name>
<dbReference type="SUPFAM" id="SSF81296">
    <property type="entry name" value="E set domains"/>
    <property type="match status" value="1"/>
</dbReference>
<dbReference type="InterPro" id="IPR031345">
    <property type="entry name" value="T9SS_Plug_N"/>
</dbReference>
<evidence type="ECO:0000313" key="2">
    <source>
        <dbReference type="EMBL" id="MBJ2174887.1"/>
    </source>
</evidence>
<dbReference type="Pfam" id="PF17116">
    <property type="entry name" value="T9SS_plug_1st"/>
    <property type="match status" value="1"/>
</dbReference>
<protein>
    <submittedName>
        <fullName evidence="2">DUF5103 domain-containing protein</fullName>
    </submittedName>
</protein>
<gene>
    <name evidence="2" type="ORF">JBL43_11610</name>
</gene>
<feature type="domain" description="Type 9 secretion system plug protein N-terminal" evidence="1">
    <location>
        <begin position="35"/>
        <end position="156"/>
    </location>
</feature>
<dbReference type="InterPro" id="IPR014756">
    <property type="entry name" value="Ig_E-set"/>
</dbReference>
<dbReference type="InterPro" id="IPR013783">
    <property type="entry name" value="Ig-like_fold"/>
</dbReference>
<accession>A0ABS0WSC5</accession>
<organism evidence="2 3">
    <name type="scientific">Aureibaculum flavum</name>
    <dbReference type="NCBI Taxonomy" id="2795986"/>
    <lineage>
        <taxon>Bacteria</taxon>
        <taxon>Pseudomonadati</taxon>
        <taxon>Bacteroidota</taxon>
        <taxon>Flavobacteriia</taxon>
        <taxon>Flavobacteriales</taxon>
        <taxon>Flavobacteriaceae</taxon>
        <taxon>Aureibaculum</taxon>
    </lineage>
</organism>
<proteinExistence type="predicted"/>
<dbReference type="RefSeq" id="WP_198841602.1">
    <property type="nucleotide sequence ID" value="NZ_JAEHFJ010000005.1"/>
</dbReference>
<dbReference type="EMBL" id="JAEHFJ010000005">
    <property type="protein sequence ID" value="MBJ2174887.1"/>
    <property type="molecule type" value="Genomic_DNA"/>
</dbReference>
<evidence type="ECO:0000313" key="3">
    <source>
        <dbReference type="Proteomes" id="UP000623301"/>
    </source>
</evidence>